<proteinExistence type="predicted"/>
<accession>A0A238C4U2</accession>
<keyword evidence="2" id="KW-1185">Reference proteome</keyword>
<dbReference type="EMBL" id="KZ269977">
    <property type="protein sequence ID" value="OZC12404.1"/>
    <property type="molecule type" value="Genomic_DNA"/>
</dbReference>
<evidence type="ECO:0000313" key="2">
    <source>
        <dbReference type="Proteomes" id="UP000242913"/>
    </source>
</evidence>
<sequence length="1099" mass="125988">MMIEEDKEKFVENFGKIPADDELSLPLLKQIDGIVIQNLEYPWKCMEDTKPTDLEYELFCGALESFWSKPLTELVDDWIISMETILPTIRSKKIHEMDVELARWVEFGLNSSHSISYAGNSQMVMIGCSLMKKLSAMHEKNLSMTFCTPQYLHYIMDIISSKQYCSSIRCEAAQALLDILFHPLVSWKFMVVKIEENKYTPYEQIVRLFMKSEDVPLDLLAVLQKIANYFAFKYNSDVIINYAQKFFVEEDCDINDDTSQLFSSFNILYNFFSKIRNDFNYMSCAAHRTIVENCIIPHICLHATSPSQDGRIRYLAVRCLRLLCDFDGTDITGTIFLSHMAPQIISLVGRLLQQVSEDNKETSLLPYALRAILLIDQLAAINEKCISLIDTPERITALQNMLHMLLAEEGRLALISALSFGDNLRHLLLMYDVQKSMLPEGHTDDDVKTRFRQTATYGYLCEILFALARNQSSGTFWKRHGPEINKLIDCNLISAATSLKQWLEPLREELALGKDICTLNFLMMRLIYHSEKYVEGDPPLALVTVLRLIDAILDEPENATFFDVSSDEIRFDYYTKFYEDGGLEKIANVLDVANVQQSKRVRDRCTALTGDSYIYCQFVRSATSIIYKLLSSLQAINQDPDKLIVDTLLMTYTLCCMDEISSDRTVREIILNSFVLFIFPTLSDRQLGISSSQRLKQRLFDLFKHLAYCSESNALRLTDILIKQSLRMLTSSVHTAVIDAFEDDIVEEESDVRFGNAVDLVTASFYSFLAACSEEFVLRNSMIIIISQRKNYIPTLLKFFKLASPKTLPHVSFQTHVIKIFRNLCVADNNIDGKIDYLPRDVYIRICNSLVEHFGNVQHNIETAMLAMESICRIGRSSGFGQAVISNAMINNEGALLHFMDRFLMGDPIDRLLIEMATHLMDLFENILKDPVKFVVLNLQSFTDSEQHPLVRLKNQLAELDCSKDILLSLQRALDPSTHEFVKVVQEDLEAYEWPENVTTVQQVDSQQITNHRVKDLLNSNNGDFHNCVTLSTVDLNMLNEEFFPETILLSAQKSGSPVQLQSMNSIQKRKVFNFEGPKRKRPYIAKKILVRPKTHIRH</sequence>
<evidence type="ECO:0000313" key="1">
    <source>
        <dbReference type="EMBL" id="OZC12404.1"/>
    </source>
</evidence>
<gene>
    <name evidence="1" type="ORF">X798_00035</name>
</gene>
<protein>
    <submittedName>
        <fullName evidence="1">Uncharacterized protein</fullName>
    </submittedName>
</protein>
<organism evidence="1 2">
    <name type="scientific">Onchocerca flexuosa</name>
    <dbReference type="NCBI Taxonomy" id="387005"/>
    <lineage>
        <taxon>Eukaryota</taxon>
        <taxon>Metazoa</taxon>
        <taxon>Ecdysozoa</taxon>
        <taxon>Nematoda</taxon>
        <taxon>Chromadorea</taxon>
        <taxon>Rhabditida</taxon>
        <taxon>Spirurina</taxon>
        <taxon>Spiruromorpha</taxon>
        <taxon>Filarioidea</taxon>
        <taxon>Onchocercidae</taxon>
        <taxon>Onchocerca</taxon>
    </lineage>
</organism>
<dbReference type="AlphaFoldDB" id="A0A238C4U2"/>
<name>A0A238C4U2_9BILA</name>
<dbReference type="OrthoDB" id="5804295at2759"/>
<reference evidence="1 2" key="1">
    <citation type="submission" date="2015-12" db="EMBL/GenBank/DDBJ databases">
        <title>Draft genome of the nematode, Onchocerca flexuosa.</title>
        <authorList>
            <person name="Mitreva M."/>
        </authorList>
    </citation>
    <scope>NUCLEOTIDE SEQUENCE [LARGE SCALE GENOMIC DNA]</scope>
    <source>
        <strain evidence="1">Red Deer</strain>
    </source>
</reference>
<dbReference type="Proteomes" id="UP000242913">
    <property type="component" value="Unassembled WGS sequence"/>
</dbReference>